<comment type="function">
    <text evidence="3">Catalyzes the hydrolytic dehalogenation of small (S)-2-haloalkanoic acids to yield the corresponding (R)-2-hydroxyalkanoic acids.</text>
</comment>
<dbReference type="InterPro" id="IPR006328">
    <property type="entry name" value="2-HAD"/>
</dbReference>
<protein>
    <recommendedName>
        <fullName evidence="3">(S)-2-haloacid dehalogenase</fullName>
        <ecNumber evidence="3">3.8.1.2</ecNumber>
    </recommendedName>
    <alternativeName>
        <fullName evidence="3">2-haloalkanoic acid dehalogenase</fullName>
    </alternativeName>
    <alternativeName>
        <fullName evidence="3">Halocarboxylic acid halidohydrolase</fullName>
    </alternativeName>
    <alternativeName>
        <fullName evidence="3">L-2-haloacid dehalogenase</fullName>
    </alternativeName>
</protein>
<dbReference type="Pfam" id="PF00702">
    <property type="entry name" value="Hydrolase"/>
    <property type="match status" value="1"/>
</dbReference>
<dbReference type="SFLD" id="SFLDS00003">
    <property type="entry name" value="Haloacid_Dehalogenase"/>
    <property type="match status" value="1"/>
</dbReference>
<dbReference type="InterPro" id="IPR036412">
    <property type="entry name" value="HAD-like_sf"/>
</dbReference>
<dbReference type="NCBIfam" id="TIGR01493">
    <property type="entry name" value="HAD-SF-IA-v2"/>
    <property type="match status" value="1"/>
</dbReference>
<evidence type="ECO:0000256" key="3">
    <source>
        <dbReference type="RuleBase" id="RU368077"/>
    </source>
</evidence>
<dbReference type="SFLD" id="SFLDG01129">
    <property type="entry name" value="C1.5:_HAD__Beta-PGM__Phosphata"/>
    <property type="match status" value="1"/>
</dbReference>
<dbReference type="PANTHER" id="PTHR43316">
    <property type="entry name" value="HYDROLASE, HALOACID DELAHOGENASE-RELATED"/>
    <property type="match status" value="1"/>
</dbReference>
<name>A0A172WJZ0_STUST</name>
<dbReference type="EMBL" id="CP015641">
    <property type="protein sequence ID" value="ANF23783.1"/>
    <property type="molecule type" value="Genomic_DNA"/>
</dbReference>
<dbReference type="InterPro" id="IPR006439">
    <property type="entry name" value="HAD-SF_hydro_IA"/>
</dbReference>
<organism evidence="4 5">
    <name type="scientific">Stutzerimonas stutzeri</name>
    <name type="common">Pseudomonas stutzeri</name>
    <dbReference type="NCBI Taxonomy" id="316"/>
    <lineage>
        <taxon>Bacteria</taxon>
        <taxon>Pseudomonadati</taxon>
        <taxon>Pseudomonadota</taxon>
        <taxon>Gammaproteobacteria</taxon>
        <taxon>Pseudomonadales</taxon>
        <taxon>Pseudomonadaceae</taxon>
        <taxon>Stutzerimonas</taxon>
    </lineage>
</organism>
<dbReference type="InterPro" id="IPR023198">
    <property type="entry name" value="PGP-like_dom2"/>
</dbReference>
<dbReference type="EC" id="3.8.1.2" evidence="3"/>
<reference evidence="4 5" key="1">
    <citation type="submission" date="2016-05" db="EMBL/GenBank/DDBJ databases">
        <title>Genome sequence of Pseudomonas stutzeri 273 and identification of the exopolysaccharide biosynthesis locus.</title>
        <authorList>
            <person name="Wu S."/>
            <person name="Sun C."/>
        </authorList>
    </citation>
    <scope>NUCLEOTIDE SEQUENCE [LARGE SCALE GENOMIC DNA]</scope>
    <source>
        <strain evidence="4 5">273</strain>
    </source>
</reference>
<comment type="similarity">
    <text evidence="1 3">Belongs to the HAD-like hydrolase superfamily. S-2-haloalkanoic acid dehalogenase family.</text>
</comment>
<dbReference type="GO" id="GO:0018784">
    <property type="term" value="F:(S)-2-haloacid dehalogenase activity"/>
    <property type="evidence" value="ECO:0007669"/>
    <property type="project" value="UniProtKB-UniRule"/>
</dbReference>
<evidence type="ECO:0000313" key="5">
    <source>
        <dbReference type="Proteomes" id="UP000077787"/>
    </source>
</evidence>
<evidence type="ECO:0000256" key="1">
    <source>
        <dbReference type="ARBA" id="ARBA00008106"/>
    </source>
</evidence>
<dbReference type="SUPFAM" id="SSF56784">
    <property type="entry name" value="HAD-like"/>
    <property type="match status" value="1"/>
</dbReference>
<comment type="catalytic activity">
    <reaction evidence="3">
        <text>an (S)-2-haloacid + H2O = a (2R)-2-hydroxycarboxylate + a halide anion + H(+)</text>
        <dbReference type="Rhea" id="RHEA:11192"/>
        <dbReference type="ChEBI" id="CHEBI:15377"/>
        <dbReference type="ChEBI" id="CHEBI:15378"/>
        <dbReference type="ChEBI" id="CHEBI:16042"/>
        <dbReference type="ChEBI" id="CHEBI:58314"/>
        <dbReference type="ChEBI" id="CHEBI:137405"/>
        <dbReference type="EC" id="3.8.1.2"/>
    </reaction>
</comment>
<proteinExistence type="inferred from homology"/>
<dbReference type="NCBIfam" id="TIGR01428">
    <property type="entry name" value="HAD_type_II"/>
    <property type="match status" value="1"/>
</dbReference>
<dbReference type="Gene3D" id="1.10.150.240">
    <property type="entry name" value="Putative phosphatase, domain 2"/>
    <property type="match status" value="1"/>
</dbReference>
<evidence type="ECO:0000256" key="2">
    <source>
        <dbReference type="ARBA" id="ARBA00022801"/>
    </source>
</evidence>
<sequence length="229" mass="25587">MNNAIAFDVYGTLIDTQAVSGRLSELIGDKAPEISRTWRQKQLEYSFRRGLMREYRDFSDCTRAALLYACRDAEVAISEEAVEQAMQAYGELDAFSDVRPGLDLLRNENISLYAFSNGSRQAVQRLLQRAGIDKYFTGIVSVEDVRSFKPDPEVYAHLLQSCGLPAENVFLVSGNPFDILGAENVGIRTAWMRRDPNAVFDPWGVEPDITCSNFTHVAANINAAWSTES</sequence>
<dbReference type="AlphaFoldDB" id="A0A172WJZ0"/>
<dbReference type="PANTHER" id="PTHR43316:SF3">
    <property type="entry name" value="HALOACID DEHALOGENASE, TYPE II (AFU_ORTHOLOGUE AFUA_2G07750)-RELATED"/>
    <property type="match status" value="1"/>
</dbReference>
<evidence type="ECO:0000313" key="4">
    <source>
        <dbReference type="EMBL" id="ANF23783.1"/>
    </source>
</evidence>
<dbReference type="RefSeq" id="WP_064480323.1">
    <property type="nucleotide sequence ID" value="NZ_CP015641.1"/>
</dbReference>
<dbReference type="NCBIfam" id="TIGR01549">
    <property type="entry name" value="HAD-SF-IA-v1"/>
    <property type="match status" value="1"/>
</dbReference>
<dbReference type="InterPro" id="IPR051540">
    <property type="entry name" value="S-2-haloacid_dehalogenase"/>
</dbReference>
<dbReference type="OrthoDB" id="5865007at2"/>
<accession>A0A172WJZ0</accession>
<gene>
    <name evidence="4" type="ORF">PS273GM_00810</name>
</gene>
<dbReference type="CDD" id="cd02588">
    <property type="entry name" value="HAD_L2-DEX"/>
    <property type="match status" value="1"/>
</dbReference>
<dbReference type="Gene3D" id="3.40.50.1000">
    <property type="entry name" value="HAD superfamily/HAD-like"/>
    <property type="match status" value="1"/>
</dbReference>
<dbReference type="PRINTS" id="PR00413">
    <property type="entry name" value="HADHALOGNASE"/>
</dbReference>
<dbReference type="Proteomes" id="UP000077787">
    <property type="component" value="Chromosome"/>
</dbReference>
<dbReference type="InterPro" id="IPR023214">
    <property type="entry name" value="HAD_sf"/>
</dbReference>
<keyword evidence="2 3" id="KW-0378">Hydrolase</keyword>